<dbReference type="AlphaFoldDB" id="A0A9Q1DBP8"/>
<evidence type="ECO:0000313" key="3">
    <source>
        <dbReference type="Proteomes" id="UP001152803"/>
    </source>
</evidence>
<comment type="caution">
    <text evidence="2">The sequence shown here is derived from an EMBL/GenBank/DDBJ whole genome shotgun (WGS) entry which is preliminary data.</text>
</comment>
<dbReference type="EMBL" id="JAFJMO010000010">
    <property type="protein sequence ID" value="KAJ8265497.1"/>
    <property type="molecule type" value="Genomic_DNA"/>
</dbReference>
<organism evidence="2 3">
    <name type="scientific">Conger conger</name>
    <name type="common">Conger eel</name>
    <name type="synonym">Muraena conger</name>
    <dbReference type="NCBI Taxonomy" id="82655"/>
    <lineage>
        <taxon>Eukaryota</taxon>
        <taxon>Metazoa</taxon>
        <taxon>Chordata</taxon>
        <taxon>Craniata</taxon>
        <taxon>Vertebrata</taxon>
        <taxon>Euteleostomi</taxon>
        <taxon>Actinopterygii</taxon>
        <taxon>Neopterygii</taxon>
        <taxon>Teleostei</taxon>
        <taxon>Anguilliformes</taxon>
        <taxon>Congridae</taxon>
        <taxon>Conger</taxon>
    </lineage>
</organism>
<evidence type="ECO:0000256" key="1">
    <source>
        <dbReference type="SAM" id="MobiDB-lite"/>
    </source>
</evidence>
<feature type="compositionally biased region" description="Acidic residues" evidence="1">
    <location>
        <begin position="8"/>
        <end position="17"/>
    </location>
</feature>
<gene>
    <name evidence="2" type="ORF">COCON_G00145960</name>
</gene>
<feature type="region of interest" description="Disordered" evidence="1">
    <location>
        <begin position="1"/>
        <end position="41"/>
    </location>
</feature>
<evidence type="ECO:0000313" key="2">
    <source>
        <dbReference type="EMBL" id="KAJ8265497.1"/>
    </source>
</evidence>
<protein>
    <submittedName>
        <fullName evidence="2">Uncharacterized protein</fullName>
    </submittedName>
</protein>
<sequence>MDEHESTCEENDSETAADDGASSKQPDAPPATETPPDRARAHVQCVCVSPRSALPAVSLGTCTSAVRCFTRCPDASKRVHLQ</sequence>
<keyword evidence="3" id="KW-1185">Reference proteome</keyword>
<proteinExistence type="predicted"/>
<dbReference type="Proteomes" id="UP001152803">
    <property type="component" value="Unassembled WGS sequence"/>
</dbReference>
<accession>A0A9Q1DBP8</accession>
<name>A0A9Q1DBP8_CONCO</name>
<reference evidence="2" key="1">
    <citation type="journal article" date="2023" name="Science">
        <title>Genome structures resolve the early diversification of teleost fishes.</title>
        <authorList>
            <person name="Parey E."/>
            <person name="Louis A."/>
            <person name="Montfort J."/>
            <person name="Bouchez O."/>
            <person name="Roques C."/>
            <person name="Iampietro C."/>
            <person name="Lluch J."/>
            <person name="Castinel A."/>
            <person name="Donnadieu C."/>
            <person name="Desvignes T."/>
            <person name="Floi Bucao C."/>
            <person name="Jouanno E."/>
            <person name="Wen M."/>
            <person name="Mejri S."/>
            <person name="Dirks R."/>
            <person name="Jansen H."/>
            <person name="Henkel C."/>
            <person name="Chen W.J."/>
            <person name="Zahm M."/>
            <person name="Cabau C."/>
            <person name="Klopp C."/>
            <person name="Thompson A.W."/>
            <person name="Robinson-Rechavi M."/>
            <person name="Braasch I."/>
            <person name="Lecointre G."/>
            <person name="Bobe J."/>
            <person name="Postlethwait J.H."/>
            <person name="Berthelot C."/>
            <person name="Roest Crollius H."/>
            <person name="Guiguen Y."/>
        </authorList>
    </citation>
    <scope>NUCLEOTIDE SEQUENCE</scope>
    <source>
        <strain evidence="2">Concon-B</strain>
    </source>
</reference>